<feature type="signal peptide" evidence="1">
    <location>
        <begin position="1"/>
        <end position="28"/>
    </location>
</feature>
<evidence type="ECO:0000256" key="1">
    <source>
        <dbReference type="SAM" id="SignalP"/>
    </source>
</evidence>
<sequence length="151" mass="17045">MNNRAHIRNRKFLRVSLGLTLLLHPAATMDRALNAQSRSHKGTRPSPLSHSKFRTHFSVLSLSSDLTLLLPPSGLHSFPNSLLRLSLSSDLLSGSQSCSRAASLWQYRRRPSPFSLVTYRLSLVLSKLCKQPIIVYIPEHEVTSYFHLDPK</sequence>
<name>A0AAN9EEZ4_CROPI</name>
<accession>A0AAN9EEZ4</accession>
<evidence type="ECO:0000313" key="2">
    <source>
        <dbReference type="EMBL" id="KAK7255988.1"/>
    </source>
</evidence>
<keyword evidence="3" id="KW-1185">Reference proteome</keyword>
<dbReference type="AlphaFoldDB" id="A0AAN9EEZ4"/>
<reference evidence="2 3" key="1">
    <citation type="submission" date="2024-01" db="EMBL/GenBank/DDBJ databases">
        <title>The genomes of 5 underutilized Papilionoideae crops provide insights into root nodulation and disease resistanc.</title>
        <authorList>
            <person name="Yuan L."/>
        </authorList>
    </citation>
    <scope>NUCLEOTIDE SEQUENCE [LARGE SCALE GENOMIC DNA]</scope>
    <source>
        <strain evidence="2">ZHUSHIDOU_FW_LH</strain>
        <tissue evidence="2">Leaf</tissue>
    </source>
</reference>
<organism evidence="2 3">
    <name type="scientific">Crotalaria pallida</name>
    <name type="common">Smooth rattlebox</name>
    <name type="synonym">Crotalaria striata</name>
    <dbReference type="NCBI Taxonomy" id="3830"/>
    <lineage>
        <taxon>Eukaryota</taxon>
        <taxon>Viridiplantae</taxon>
        <taxon>Streptophyta</taxon>
        <taxon>Embryophyta</taxon>
        <taxon>Tracheophyta</taxon>
        <taxon>Spermatophyta</taxon>
        <taxon>Magnoliopsida</taxon>
        <taxon>eudicotyledons</taxon>
        <taxon>Gunneridae</taxon>
        <taxon>Pentapetalae</taxon>
        <taxon>rosids</taxon>
        <taxon>fabids</taxon>
        <taxon>Fabales</taxon>
        <taxon>Fabaceae</taxon>
        <taxon>Papilionoideae</taxon>
        <taxon>50 kb inversion clade</taxon>
        <taxon>genistoids sensu lato</taxon>
        <taxon>core genistoids</taxon>
        <taxon>Crotalarieae</taxon>
        <taxon>Crotalaria</taxon>
    </lineage>
</organism>
<keyword evidence="1" id="KW-0732">Signal</keyword>
<comment type="caution">
    <text evidence="2">The sequence shown here is derived from an EMBL/GenBank/DDBJ whole genome shotgun (WGS) entry which is preliminary data.</text>
</comment>
<dbReference type="Proteomes" id="UP001372338">
    <property type="component" value="Unassembled WGS sequence"/>
</dbReference>
<dbReference type="EMBL" id="JAYWIO010000006">
    <property type="protein sequence ID" value="KAK7255988.1"/>
    <property type="molecule type" value="Genomic_DNA"/>
</dbReference>
<proteinExistence type="predicted"/>
<gene>
    <name evidence="2" type="ORF">RIF29_29417</name>
</gene>
<feature type="chain" id="PRO_5042810924" evidence="1">
    <location>
        <begin position="29"/>
        <end position="151"/>
    </location>
</feature>
<evidence type="ECO:0000313" key="3">
    <source>
        <dbReference type="Proteomes" id="UP001372338"/>
    </source>
</evidence>
<protein>
    <submittedName>
        <fullName evidence="2">Uncharacterized protein</fullName>
    </submittedName>
</protein>